<feature type="compositionally biased region" description="Low complexity" evidence="1">
    <location>
        <begin position="511"/>
        <end position="538"/>
    </location>
</feature>
<evidence type="ECO:0000313" key="3">
    <source>
        <dbReference type="EMBL" id="RDI46162.1"/>
    </source>
</evidence>
<feature type="compositionally biased region" description="Basic and acidic residues" evidence="1">
    <location>
        <begin position="833"/>
        <end position="897"/>
    </location>
</feature>
<dbReference type="RefSeq" id="WP_114699754.1">
    <property type="nucleotide sequence ID" value="NZ_QQAZ01000012.1"/>
</dbReference>
<feature type="compositionally biased region" description="Polar residues" evidence="1">
    <location>
        <begin position="796"/>
        <end position="810"/>
    </location>
</feature>
<dbReference type="InterPro" id="IPR057746">
    <property type="entry name" value="CpnT-like_N"/>
</dbReference>
<feature type="compositionally biased region" description="Low complexity" evidence="1">
    <location>
        <begin position="642"/>
        <end position="666"/>
    </location>
</feature>
<feature type="compositionally biased region" description="Low complexity" evidence="1">
    <location>
        <begin position="740"/>
        <end position="755"/>
    </location>
</feature>
<feature type="region of interest" description="Disordered" evidence="1">
    <location>
        <begin position="302"/>
        <end position="918"/>
    </location>
</feature>
<evidence type="ECO:0000313" key="4">
    <source>
        <dbReference type="Proteomes" id="UP000255355"/>
    </source>
</evidence>
<name>A0A370GR23_9NOCA</name>
<feature type="compositionally biased region" description="Low complexity" evidence="1">
    <location>
        <begin position="706"/>
        <end position="720"/>
    </location>
</feature>
<feature type="compositionally biased region" description="Polar residues" evidence="1">
    <location>
        <begin position="625"/>
        <end position="638"/>
    </location>
</feature>
<accession>A0A370GR23</accession>
<feature type="region of interest" description="Disordered" evidence="1">
    <location>
        <begin position="1405"/>
        <end position="1432"/>
    </location>
</feature>
<organism evidence="3 4">
    <name type="scientific">Nocardia mexicana</name>
    <dbReference type="NCBI Taxonomy" id="279262"/>
    <lineage>
        <taxon>Bacteria</taxon>
        <taxon>Bacillati</taxon>
        <taxon>Actinomycetota</taxon>
        <taxon>Actinomycetes</taxon>
        <taxon>Mycobacteriales</taxon>
        <taxon>Nocardiaceae</taxon>
        <taxon>Nocardia</taxon>
    </lineage>
</organism>
<dbReference type="Pfam" id="PF25547">
    <property type="entry name" value="WXG100_2"/>
    <property type="match status" value="1"/>
</dbReference>
<protein>
    <recommendedName>
        <fullName evidence="2">Outer membrane channel protein CpnT-like N-terminal domain-containing protein</fullName>
    </recommendedName>
</protein>
<feature type="compositionally biased region" description="Low complexity" evidence="1">
    <location>
        <begin position="609"/>
        <end position="624"/>
    </location>
</feature>
<dbReference type="EMBL" id="QQAZ01000012">
    <property type="protein sequence ID" value="RDI46162.1"/>
    <property type="molecule type" value="Genomic_DNA"/>
</dbReference>
<feature type="region of interest" description="Disordered" evidence="1">
    <location>
        <begin position="998"/>
        <end position="1104"/>
    </location>
</feature>
<keyword evidence="4" id="KW-1185">Reference proteome</keyword>
<feature type="compositionally biased region" description="Basic and acidic residues" evidence="1">
    <location>
        <begin position="1198"/>
        <end position="1210"/>
    </location>
</feature>
<dbReference type="OrthoDB" id="5524878at2"/>
<dbReference type="Proteomes" id="UP000255355">
    <property type="component" value="Unassembled WGS sequence"/>
</dbReference>
<feature type="compositionally biased region" description="Basic and acidic residues" evidence="1">
    <location>
        <begin position="1419"/>
        <end position="1432"/>
    </location>
</feature>
<dbReference type="STRING" id="1210089.GCA_001613165_03424"/>
<reference evidence="3 4" key="1">
    <citation type="submission" date="2018-07" db="EMBL/GenBank/DDBJ databases">
        <title>Genomic Encyclopedia of Type Strains, Phase IV (KMG-IV): sequencing the most valuable type-strain genomes for metagenomic binning, comparative biology and taxonomic classification.</title>
        <authorList>
            <person name="Goeker M."/>
        </authorList>
    </citation>
    <scope>NUCLEOTIDE SEQUENCE [LARGE SCALE GENOMIC DNA]</scope>
    <source>
        <strain evidence="3 4">DSM 44952</strain>
    </source>
</reference>
<evidence type="ECO:0000256" key="1">
    <source>
        <dbReference type="SAM" id="MobiDB-lite"/>
    </source>
</evidence>
<feature type="compositionally biased region" description="Low complexity" evidence="1">
    <location>
        <begin position="675"/>
        <end position="691"/>
    </location>
</feature>
<feature type="compositionally biased region" description="Gly residues" evidence="1">
    <location>
        <begin position="314"/>
        <end position="323"/>
    </location>
</feature>
<feature type="compositionally biased region" description="Basic and acidic residues" evidence="1">
    <location>
        <begin position="417"/>
        <end position="437"/>
    </location>
</feature>
<evidence type="ECO:0000259" key="2">
    <source>
        <dbReference type="Pfam" id="PF25547"/>
    </source>
</evidence>
<proteinExistence type="predicted"/>
<comment type="caution">
    <text evidence="3">The sequence shown here is derived from an EMBL/GenBank/DDBJ whole genome shotgun (WGS) entry which is preliminary data.</text>
</comment>
<feature type="domain" description="Outer membrane channel protein CpnT-like N-terminal" evidence="2">
    <location>
        <begin position="12"/>
        <end position="141"/>
    </location>
</feature>
<feature type="compositionally biased region" description="Polar residues" evidence="1">
    <location>
        <begin position="773"/>
        <end position="786"/>
    </location>
</feature>
<sequence>MVIWKPPLADGLGWLVGMEWPDGNEDSMWGLADDWRAAASSLSDIDTDIDAAIAAIRTAYPQGSGGDAMIKQLQAMRDGEGSVDELVKWFNSVAETADSTGTELEYTKLMFHSTLILLAAEIAAAWLFPPTAPATEAALVAGTRVGVRMMIRQLISRIGQHGLKNSIAAALKSQFTKRLMIHMAIDGGMNAVPDAAIQGYQTMFGRRDKVDWGQVAVSGVSGAAGGLLGAGVGKAALGPMGKVFGDKMLGKRSMADRAAGALGGGANAVGAWAATGAMTGQWHFDPRMVTAGMAPGAMHGAGHGLGPGMRDAPGGLGKSGFDGGAMRPEGPSPHTDGAAASPKSTPDGGDAPAHDVAPVGHDGGGVADRGVPAGAETRPAAADPGGGSDHSAPGRAGDGSSRPGGDESGYGGSTGERPGHDGAGERPARDAADEPATHDGVGGQPAHDGPGDRAAPQDVGGQPTHDGSSATTPHDGPGVQPGHDGAAGRPPTPETVPAGNVSHTGNGDFGGAPHDGSHPGDPGVPVGDKGSDAAAPAAGVRPEADGGPAHAAPVDRPFVAPDMHPAAATPIGAEPVAARGDSPAAPPSDRTSPPGAARTGDPGTVPVVPGSEPRPAASSPAARSDSLTPGRSETSTPARTGDSSSPARAGDSGSSSRVGDSSSPARVGDSSSPARVGDSSSSPRVGDSSHPARAGDSSSPVRADDSGSPARAGDGAGPARIGESGGPDRAAEPAGAGRTADAPSPARSSDASRGAGLPGDGQPGTPIHARSTGMESTPRTPASPESGTPIHARSTGAESTPRTPASSESGRTAMPGDRAGLGADRPGEPGGPPRDRDQGPSGPHDREAPPRDPREAESQRRPDRDDEQPHRDRTEPHETGPSEIRPSIEEAHARHGEQTPAGISHHRGDNSMGDLPHRVPRDEGRFTADVHVTPDGHARIGKHEYTPEEYGNLLRDHGWDGTSPIRLIGCDAATNGFAGRLAAHLGVDVLAPTKSAWTDGQGRVYSSTPEIGPDGNRRPRIPPDGGWETHHPDGSTTRAGDDGFVPGTRDADKQDLTPHDAAERARPVDPVRDEPGRDGTPQQRETWDPPARPDGTPLPEVPLTVDRDVRVLDFNGREPLQPNSRMRVTDTDGNLRGVFYTDADRNVTHVETAVPNVGLSRDPIAAPVNPDTARPAPGVKYNVSTGPNLRHIFMGPEPTHERQPAGREPDATVPPPHDSPLPAREPTYEPPQRFDEFNRGDVPPAVDWNPPGDHNGLYRMAEPVRNYDPATSGPFSLGEPREPHTRYDVYDTNGNWHGTFYTDAHGNFSHIHTWSGNRDHGFNPELGTGATWDSGLQVPRPNTTYAVGPRYLDGFDAREPRQLYRTDAQGDTVAASIRPHYPPPGTRAADYFGARRGFDETGNLQTDVGQIASGGNDRTGTRIDGEYDRDSQAPADRRMYRFAGGHLASYESGGPGERINHIPQWAYENSGWRLDERPTSDSWRRMESDQADLRADPNIDVDRIDVWAERRTPGVHTPDVLHAQFQLILRNPASIRVYLRSFYNVPEQARHPIYLYPPPPSP</sequence>
<feature type="region of interest" description="Disordered" evidence="1">
    <location>
        <begin position="1163"/>
        <end position="1246"/>
    </location>
</feature>
<feature type="compositionally biased region" description="Basic and acidic residues" evidence="1">
    <location>
        <begin position="1049"/>
        <end position="1077"/>
    </location>
</feature>
<gene>
    <name evidence="3" type="ORF">DFR68_11263</name>
</gene>